<feature type="region of interest" description="Disordered" evidence="1">
    <location>
        <begin position="180"/>
        <end position="199"/>
    </location>
</feature>
<reference evidence="3" key="2">
    <citation type="submission" date="2023-05" db="EMBL/GenBank/DDBJ databases">
        <authorList>
            <person name="Fouks B."/>
        </authorList>
    </citation>
    <scope>NUCLEOTIDE SEQUENCE</scope>
    <source>
        <strain evidence="3">Stay&amp;Tobe</strain>
        <tissue evidence="3">Testes</tissue>
    </source>
</reference>
<keyword evidence="4" id="KW-1185">Reference proteome</keyword>
<evidence type="ECO:0000313" key="4">
    <source>
        <dbReference type="Proteomes" id="UP001233999"/>
    </source>
</evidence>
<reference evidence="3" key="1">
    <citation type="journal article" date="2023" name="IScience">
        <title>Live-bearing cockroach genome reveals convergent evolutionary mechanisms linked to viviparity in insects and beyond.</title>
        <authorList>
            <person name="Fouks B."/>
            <person name="Harrison M.C."/>
            <person name="Mikhailova A.A."/>
            <person name="Marchal E."/>
            <person name="English S."/>
            <person name="Carruthers M."/>
            <person name="Jennings E.C."/>
            <person name="Chiamaka E.L."/>
            <person name="Frigard R.A."/>
            <person name="Pippel M."/>
            <person name="Attardo G.M."/>
            <person name="Benoit J.B."/>
            <person name="Bornberg-Bauer E."/>
            <person name="Tobe S.S."/>
        </authorList>
    </citation>
    <scope>NUCLEOTIDE SEQUENCE</scope>
    <source>
        <strain evidence="3">Stay&amp;Tobe</strain>
    </source>
</reference>
<protein>
    <submittedName>
        <fullName evidence="3">Uncharacterized protein</fullName>
    </submittedName>
</protein>
<evidence type="ECO:0000256" key="2">
    <source>
        <dbReference type="SAM" id="Phobius"/>
    </source>
</evidence>
<gene>
    <name evidence="3" type="ORF">L9F63_012672</name>
</gene>
<dbReference type="Proteomes" id="UP001233999">
    <property type="component" value="Unassembled WGS sequence"/>
</dbReference>
<dbReference type="EMBL" id="JASPKZ010001997">
    <property type="protein sequence ID" value="KAJ9596305.1"/>
    <property type="molecule type" value="Genomic_DNA"/>
</dbReference>
<sequence length="270" mass="30289">MAFLLNQVSQSSSREKRDTYLDAYAEMHGDSLPPIMEYIDPSDVTYPNAVYTHDADFKPYSQQHDLEYEHHTLQYYSKPHVYSSSTGPATVYGPPSGPATVYGPPSGPNSVYGPPSGPPAVYGPPHPPTNGPQNLLSKGLEFGFSFATLCKILLKVLIFKMIVKFIAVICLLLFFPKFDSGSSSSNSSSDSNDSDRAFISPNEDVRLNDLTRIVLESVDKNSRKQMNKECVDDVRCRISRLSQYLDKHYTIHRLLNMFVADYEINNKTLR</sequence>
<feature type="compositionally biased region" description="Low complexity" evidence="1">
    <location>
        <begin position="180"/>
        <end position="191"/>
    </location>
</feature>
<name>A0AAD8EML3_DIPPU</name>
<keyword evidence="2" id="KW-1133">Transmembrane helix</keyword>
<proteinExistence type="predicted"/>
<organism evidence="3 4">
    <name type="scientific">Diploptera punctata</name>
    <name type="common">Pacific beetle cockroach</name>
    <dbReference type="NCBI Taxonomy" id="6984"/>
    <lineage>
        <taxon>Eukaryota</taxon>
        <taxon>Metazoa</taxon>
        <taxon>Ecdysozoa</taxon>
        <taxon>Arthropoda</taxon>
        <taxon>Hexapoda</taxon>
        <taxon>Insecta</taxon>
        <taxon>Pterygota</taxon>
        <taxon>Neoptera</taxon>
        <taxon>Polyneoptera</taxon>
        <taxon>Dictyoptera</taxon>
        <taxon>Blattodea</taxon>
        <taxon>Blaberoidea</taxon>
        <taxon>Blaberidae</taxon>
        <taxon>Diplopterinae</taxon>
        <taxon>Diploptera</taxon>
    </lineage>
</organism>
<dbReference type="AlphaFoldDB" id="A0AAD8EML3"/>
<keyword evidence="2" id="KW-0472">Membrane</keyword>
<accession>A0AAD8EML3</accession>
<keyword evidence="2" id="KW-0812">Transmembrane</keyword>
<evidence type="ECO:0000313" key="3">
    <source>
        <dbReference type="EMBL" id="KAJ9596305.1"/>
    </source>
</evidence>
<feature type="transmembrane region" description="Helical" evidence="2">
    <location>
        <begin position="152"/>
        <end position="175"/>
    </location>
</feature>
<evidence type="ECO:0000256" key="1">
    <source>
        <dbReference type="SAM" id="MobiDB-lite"/>
    </source>
</evidence>
<comment type="caution">
    <text evidence="3">The sequence shown here is derived from an EMBL/GenBank/DDBJ whole genome shotgun (WGS) entry which is preliminary data.</text>
</comment>